<protein>
    <submittedName>
        <fullName evidence="3">Response regulator</fullName>
    </submittedName>
</protein>
<dbReference type="SUPFAM" id="SSF52172">
    <property type="entry name" value="CheY-like"/>
    <property type="match status" value="1"/>
</dbReference>
<comment type="caution">
    <text evidence="3">The sequence shown here is derived from an EMBL/GenBank/DDBJ whole genome shotgun (WGS) entry which is preliminary data.</text>
</comment>
<evidence type="ECO:0000259" key="2">
    <source>
        <dbReference type="PROSITE" id="PS50110"/>
    </source>
</evidence>
<evidence type="ECO:0000313" key="4">
    <source>
        <dbReference type="Proteomes" id="UP001593940"/>
    </source>
</evidence>
<reference evidence="3 4" key="1">
    <citation type="submission" date="2024-09" db="EMBL/GenBank/DDBJ databases">
        <title>Nodulacao em especies de Leguminosae Basais da Amazonia e Caracterizacao dos Rizobios e Bacterias Associadas aos Nodulos.</title>
        <authorList>
            <person name="Jambeiro I.C.A."/>
            <person name="Lopes I.S."/>
            <person name="Aguiar E.R.G.R."/>
            <person name="Santos A.F.J."/>
            <person name="Dos Santos J.M.F."/>
            <person name="Gross E."/>
        </authorList>
    </citation>
    <scope>NUCLEOTIDE SEQUENCE [LARGE SCALE GENOMIC DNA]</scope>
    <source>
        <strain evidence="3 4">BRUESC1165</strain>
    </source>
</reference>
<dbReference type="Proteomes" id="UP001593940">
    <property type="component" value="Unassembled WGS sequence"/>
</dbReference>
<proteinExistence type="predicted"/>
<feature type="domain" description="Response regulatory" evidence="2">
    <location>
        <begin position="6"/>
        <end position="117"/>
    </location>
</feature>
<keyword evidence="4" id="KW-1185">Reference proteome</keyword>
<dbReference type="PROSITE" id="PS50110">
    <property type="entry name" value="RESPONSE_REGULATORY"/>
    <property type="match status" value="1"/>
</dbReference>
<organism evidence="3 4">
    <name type="scientific">Microvirga arabica</name>
    <dbReference type="NCBI Taxonomy" id="1128671"/>
    <lineage>
        <taxon>Bacteria</taxon>
        <taxon>Pseudomonadati</taxon>
        <taxon>Pseudomonadota</taxon>
        <taxon>Alphaproteobacteria</taxon>
        <taxon>Hyphomicrobiales</taxon>
        <taxon>Methylobacteriaceae</taxon>
        <taxon>Microvirga</taxon>
    </lineage>
</organism>
<dbReference type="InterPro" id="IPR011006">
    <property type="entry name" value="CheY-like_superfamily"/>
</dbReference>
<gene>
    <name evidence="3" type="ORF">ACETIH_11785</name>
</gene>
<keyword evidence="1" id="KW-0597">Phosphoprotein</keyword>
<sequence length="121" mass="13145">MLSGIRVLIVEDEPLVAATLSDVVENAEGEVVGIAHSVSEARQMIRRLSFDTAVLDLNLTDGEVTPVLEALQARKAPTVIYSGGELPARVRERHPELVALRKPVLPGRLVAEILRACRKTT</sequence>
<dbReference type="EMBL" id="JBHOMY010000030">
    <property type="protein sequence ID" value="MFC1457385.1"/>
    <property type="molecule type" value="Genomic_DNA"/>
</dbReference>
<dbReference type="Pfam" id="PF00072">
    <property type="entry name" value="Response_reg"/>
    <property type="match status" value="1"/>
</dbReference>
<dbReference type="InterPro" id="IPR001789">
    <property type="entry name" value="Sig_transdc_resp-reg_receiver"/>
</dbReference>
<name>A0ABV6Y864_9HYPH</name>
<evidence type="ECO:0000313" key="3">
    <source>
        <dbReference type="EMBL" id="MFC1457385.1"/>
    </source>
</evidence>
<dbReference type="SMART" id="SM00448">
    <property type="entry name" value="REC"/>
    <property type="match status" value="1"/>
</dbReference>
<accession>A0ABV6Y864</accession>
<dbReference type="Gene3D" id="3.40.50.2300">
    <property type="match status" value="1"/>
</dbReference>
<evidence type="ECO:0000256" key="1">
    <source>
        <dbReference type="PROSITE-ProRule" id="PRU00169"/>
    </source>
</evidence>
<dbReference type="RefSeq" id="WP_203275203.1">
    <property type="nucleotide sequence ID" value="NZ_JAFBID010000100.1"/>
</dbReference>
<feature type="modified residue" description="4-aspartylphosphate" evidence="1">
    <location>
        <position position="56"/>
    </location>
</feature>